<name>D6TX37_KTERA</name>
<sequence>MYYIGKKLIIIKVPYLCMHRASRIFAEFVFVIAENVSL</sequence>
<evidence type="ECO:0000313" key="2">
    <source>
        <dbReference type="Proteomes" id="UP000004508"/>
    </source>
</evidence>
<organism evidence="1 2">
    <name type="scientific">Ktedonobacter racemifer DSM 44963</name>
    <dbReference type="NCBI Taxonomy" id="485913"/>
    <lineage>
        <taxon>Bacteria</taxon>
        <taxon>Bacillati</taxon>
        <taxon>Chloroflexota</taxon>
        <taxon>Ktedonobacteria</taxon>
        <taxon>Ktedonobacterales</taxon>
        <taxon>Ktedonobacteraceae</taxon>
        <taxon>Ktedonobacter</taxon>
    </lineage>
</organism>
<evidence type="ECO:0000313" key="1">
    <source>
        <dbReference type="EMBL" id="EFH84770.1"/>
    </source>
</evidence>
<reference evidence="1 2" key="1">
    <citation type="journal article" date="2011" name="Stand. Genomic Sci.">
        <title>Non-contiguous finished genome sequence and contextual data of the filamentous soil bacterium Ktedonobacter racemifer type strain (SOSP1-21).</title>
        <authorList>
            <person name="Chang Y.J."/>
            <person name="Land M."/>
            <person name="Hauser L."/>
            <person name="Chertkov O."/>
            <person name="Del Rio T.G."/>
            <person name="Nolan M."/>
            <person name="Copeland A."/>
            <person name="Tice H."/>
            <person name="Cheng J.F."/>
            <person name="Lucas S."/>
            <person name="Han C."/>
            <person name="Goodwin L."/>
            <person name="Pitluck S."/>
            <person name="Ivanova N."/>
            <person name="Ovchinikova G."/>
            <person name="Pati A."/>
            <person name="Chen A."/>
            <person name="Palaniappan K."/>
            <person name="Mavromatis K."/>
            <person name="Liolios K."/>
            <person name="Brettin T."/>
            <person name="Fiebig A."/>
            <person name="Rohde M."/>
            <person name="Abt B."/>
            <person name="Goker M."/>
            <person name="Detter J.C."/>
            <person name="Woyke T."/>
            <person name="Bristow J."/>
            <person name="Eisen J.A."/>
            <person name="Markowitz V."/>
            <person name="Hugenholtz P."/>
            <person name="Kyrpides N.C."/>
            <person name="Klenk H.P."/>
            <person name="Lapidus A."/>
        </authorList>
    </citation>
    <scope>NUCLEOTIDE SEQUENCE [LARGE SCALE GENOMIC DNA]</scope>
    <source>
        <strain evidence="2">DSM 44963</strain>
    </source>
</reference>
<gene>
    <name evidence="1" type="ORF">Krac_5875</name>
</gene>
<dbReference type="Proteomes" id="UP000004508">
    <property type="component" value="Unassembled WGS sequence"/>
</dbReference>
<dbReference type="InParanoid" id="D6TX37"/>
<keyword evidence="2" id="KW-1185">Reference proteome</keyword>
<protein>
    <submittedName>
        <fullName evidence="1">Uncharacterized protein</fullName>
    </submittedName>
</protein>
<proteinExistence type="predicted"/>
<accession>D6TX37</accession>
<dbReference type="AlphaFoldDB" id="D6TX37"/>
<dbReference type="EMBL" id="ADVG01000003">
    <property type="protein sequence ID" value="EFH84770.1"/>
    <property type="molecule type" value="Genomic_DNA"/>
</dbReference>
<comment type="caution">
    <text evidence="1">The sequence shown here is derived from an EMBL/GenBank/DDBJ whole genome shotgun (WGS) entry which is preliminary data.</text>
</comment>